<gene>
    <name evidence="1" type="ORF">LK996_11945</name>
</gene>
<evidence type="ECO:0000313" key="1">
    <source>
        <dbReference type="EMBL" id="MCC8363784.1"/>
    </source>
</evidence>
<sequence>MASIRKEISIAAEPADVWDAVRDVGNIHVRLVPGFVTDCRLEGDDRIVTFANGLVVREPIVDIDDDQRRLAWAAVAEQFRHYNASVQVFAEGADRTRLVWIADLLPNELEETVQSMIEQGLAVMKQTLER</sequence>
<name>A0ABS8JJK1_9GAMM</name>
<dbReference type="CDD" id="cd07821">
    <property type="entry name" value="PYR_PYL_RCAR_like"/>
    <property type="match status" value="1"/>
</dbReference>
<organism evidence="1 2">
    <name type="scientific">Noviluteimonas lactosilytica</name>
    <dbReference type="NCBI Taxonomy" id="2888523"/>
    <lineage>
        <taxon>Bacteria</taxon>
        <taxon>Pseudomonadati</taxon>
        <taxon>Pseudomonadota</taxon>
        <taxon>Gammaproteobacteria</taxon>
        <taxon>Lysobacterales</taxon>
        <taxon>Lysobacteraceae</taxon>
        <taxon>Noviluteimonas</taxon>
    </lineage>
</organism>
<dbReference type="RefSeq" id="WP_230527589.1">
    <property type="nucleotide sequence ID" value="NZ_JAJGAK010000003.1"/>
</dbReference>
<dbReference type="Pfam" id="PF10604">
    <property type="entry name" value="Polyketide_cyc2"/>
    <property type="match status" value="1"/>
</dbReference>
<evidence type="ECO:0000313" key="2">
    <source>
        <dbReference type="Proteomes" id="UP001165293"/>
    </source>
</evidence>
<dbReference type="SUPFAM" id="SSF55961">
    <property type="entry name" value="Bet v1-like"/>
    <property type="match status" value="1"/>
</dbReference>
<comment type="caution">
    <text evidence="1">The sequence shown here is derived from an EMBL/GenBank/DDBJ whole genome shotgun (WGS) entry which is preliminary data.</text>
</comment>
<dbReference type="Gene3D" id="3.30.530.20">
    <property type="match status" value="1"/>
</dbReference>
<accession>A0ABS8JJK1</accession>
<dbReference type="InterPro" id="IPR023393">
    <property type="entry name" value="START-like_dom_sf"/>
</dbReference>
<proteinExistence type="predicted"/>
<reference evidence="1" key="1">
    <citation type="submission" date="2021-10" db="EMBL/GenBank/DDBJ databases">
        <authorList>
            <person name="Lyu M."/>
            <person name="Wang X."/>
            <person name="Meng X."/>
            <person name="Xu K."/>
        </authorList>
    </citation>
    <scope>NUCLEOTIDE SEQUENCE</scope>
    <source>
        <strain evidence="1">A6</strain>
    </source>
</reference>
<dbReference type="EMBL" id="JAJGAK010000003">
    <property type="protein sequence ID" value="MCC8363784.1"/>
    <property type="molecule type" value="Genomic_DNA"/>
</dbReference>
<dbReference type="Proteomes" id="UP001165293">
    <property type="component" value="Unassembled WGS sequence"/>
</dbReference>
<keyword evidence="2" id="KW-1185">Reference proteome</keyword>
<dbReference type="InterPro" id="IPR019587">
    <property type="entry name" value="Polyketide_cyclase/dehydratase"/>
</dbReference>
<protein>
    <submittedName>
        <fullName evidence="1">SRPBCC family protein</fullName>
    </submittedName>
</protein>